<dbReference type="AlphaFoldDB" id="A0A1U9NNP2"/>
<sequence length="401" mass="45580">MISGHDIICFGPTDWWSGNPSCTTHIMRLLAQQNRILYINPFSSDLSGRIRKGIAARMLRKTRSILKCYRRESESLHIYSPVFLPFQGKHHLDSLNNTILRHQLSTVVKLLKFKRPIVWVENVRSAEMISSMKPKLTVYHVSDLFAKCKYTANKVQLGKREQAVTRMSDLLICVSQRLYDLKRSQHSNVHYIPHGVDYSLFKEAAASGSKHPAATNVPSPIIGYYGSLTPNNDIETLKHCADKLPSYSFILAGQITGGDYEDLLAKPNVHYIGKQPYEQIPSLCASFDVCLLPWRVTDWIRHCNPLKLAEYMASGRPIVSVRIDEVASLYNELISVADSPQSFCDAIVHELTNDTEARSKQRQQLAQDRSWTAQVDKISELIASRLEDEAADRDTFRMRSQ</sequence>
<keyword evidence="1" id="KW-0328">Glycosyltransferase</keyword>
<dbReference type="GO" id="GO:0016757">
    <property type="term" value="F:glycosyltransferase activity"/>
    <property type="evidence" value="ECO:0007669"/>
    <property type="project" value="UniProtKB-KW"/>
</dbReference>
<proteinExistence type="predicted"/>
<dbReference type="Gene3D" id="3.40.50.2000">
    <property type="entry name" value="Glycogen Phosphorylase B"/>
    <property type="match status" value="1"/>
</dbReference>
<gene>
    <name evidence="1" type="primary">tuaH</name>
    <name evidence="1" type="ORF">STSP2_02645</name>
</gene>
<dbReference type="EC" id="2.4.-.-" evidence="1"/>
<evidence type="ECO:0000313" key="2">
    <source>
        <dbReference type="Proteomes" id="UP000189674"/>
    </source>
</evidence>
<dbReference type="SUPFAM" id="SSF53756">
    <property type="entry name" value="UDP-Glycosyltransferase/glycogen phosphorylase"/>
    <property type="match status" value="1"/>
</dbReference>
<reference evidence="2" key="1">
    <citation type="submission" date="2017-02" db="EMBL/GenBank/DDBJ databases">
        <title>Comparative genomics and description of representatives of a novel lineage of planctomycetes thriving in anoxic sediments.</title>
        <authorList>
            <person name="Spring S."/>
            <person name="Bunk B."/>
            <person name="Sproer C."/>
        </authorList>
    </citation>
    <scope>NUCLEOTIDE SEQUENCE [LARGE SCALE GENOMIC DNA]</scope>
    <source>
        <strain evidence="2">ST-NAGAB-D1</strain>
    </source>
</reference>
<protein>
    <submittedName>
        <fullName evidence="1">Putative teichuronic acid biosynthesis glycosyltransferase TuaH</fullName>
        <ecNumber evidence="1">2.4.-.-</ecNumber>
    </submittedName>
</protein>
<dbReference type="Gene3D" id="3.40.50.11010">
    <property type="match status" value="1"/>
</dbReference>
<dbReference type="PANTHER" id="PTHR12526">
    <property type="entry name" value="GLYCOSYLTRANSFERASE"/>
    <property type="match status" value="1"/>
</dbReference>
<evidence type="ECO:0000313" key="1">
    <source>
        <dbReference type="EMBL" id="AQT69455.1"/>
    </source>
</evidence>
<dbReference type="Proteomes" id="UP000189674">
    <property type="component" value="Chromosome"/>
</dbReference>
<keyword evidence="2" id="KW-1185">Reference proteome</keyword>
<dbReference type="STRING" id="1936003.STSP2_02645"/>
<dbReference type="Pfam" id="PF13692">
    <property type="entry name" value="Glyco_trans_1_4"/>
    <property type="match status" value="1"/>
</dbReference>
<keyword evidence="1" id="KW-0808">Transferase</keyword>
<dbReference type="KEGG" id="alus:STSP2_02645"/>
<accession>A0A1U9NNP2</accession>
<organism evidence="1 2">
    <name type="scientific">Anaerohalosphaera lusitana</name>
    <dbReference type="NCBI Taxonomy" id="1936003"/>
    <lineage>
        <taxon>Bacteria</taxon>
        <taxon>Pseudomonadati</taxon>
        <taxon>Planctomycetota</taxon>
        <taxon>Phycisphaerae</taxon>
        <taxon>Sedimentisphaerales</taxon>
        <taxon>Anaerohalosphaeraceae</taxon>
        <taxon>Anaerohalosphaera</taxon>
    </lineage>
</organism>
<dbReference type="EMBL" id="CP019791">
    <property type="protein sequence ID" value="AQT69455.1"/>
    <property type="molecule type" value="Genomic_DNA"/>
</dbReference>
<name>A0A1U9NNP2_9BACT</name>